<reference evidence="2 3" key="1">
    <citation type="submission" date="2023-01" db="EMBL/GenBank/DDBJ databases">
        <title>Halorubrum ezzemoulense from Santa Pola, Spain.</title>
        <authorList>
            <person name="Feng Y."/>
            <person name="Louyakis A.S."/>
            <person name="Gogarten J.P."/>
        </authorList>
    </citation>
    <scope>NUCLEOTIDE SEQUENCE [LARGE SCALE GENOMIC DNA]</scope>
    <source>
        <strain evidence="2 3">AMM015</strain>
    </source>
</reference>
<comment type="caution">
    <text evidence="2">The sequence shown here is derived from an EMBL/GenBank/DDBJ whole genome shotgun (WGS) entry which is preliminary data.</text>
</comment>
<name>A0ABT4Z7Y4_HALEZ</name>
<dbReference type="RefSeq" id="WP_271943963.1">
    <property type="nucleotide sequence ID" value="NZ_JAQLTW010000023.1"/>
</dbReference>
<dbReference type="Proteomes" id="UP001210528">
    <property type="component" value="Unassembled WGS sequence"/>
</dbReference>
<dbReference type="EMBL" id="JAQLUK010000033">
    <property type="protein sequence ID" value="MDB2293838.1"/>
    <property type="molecule type" value="Genomic_DNA"/>
</dbReference>
<evidence type="ECO:0000313" key="2">
    <source>
        <dbReference type="EMBL" id="MDB2293838.1"/>
    </source>
</evidence>
<feature type="compositionally biased region" description="Basic and acidic residues" evidence="1">
    <location>
        <begin position="13"/>
        <end position="29"/>
    </location>
</feature>
<gene>
    <name evidence="2" type="ORF">PM085_16435</name>
</gene>
<organism evidence="2 3">
    <name type="scientific">Halorubrum ezzemoulense</name>
    <name type="common">Halorubrum chaoviator</name>
    <dbReference type="NCBI Taxonomy" id="337243"/>
    <lineage>
        <taxon>Archaea</taxon>
        <taxon>Methanobacteriati</taxon>
        <taxon>Methanobacteriota</taxon>
        <taxon>Stenosarchaea group</taxon>
        <taxon>Halobacteria</taxon>
        <taxon>Halobacteriales</taxon>
        <taxon>Haloferacaceae</taxon>
        <taxon>Halorubrum</taxon>
    </lineage>
</organism>
<accession>A0ABT4Z7Y4</accession>
<protein>
    <submittedName>
        <fullName evidence="2">Uncharacterized protein</fullName>
    </submittedName>
</protein>
<proteinExistence type="predicted"/>
<sequence length="56" mass="5808">MPIGDHVVTLGRETPRVEIDESSRIDKPTGTRGSVESVTDVGGENPAGVEAVPHGV</sequence>
<evidence type="ECO:0000313" key="3">
    <source>
        <dbReference type="Proteomes" id="UP001210528"/>
    </source>
</evidence>
<feature type="region of interest" description="Disordered" evidence="1">
    <location>
        <begin position="1"/>
        <end position="56"/>
    </location>
</feature>
<keyword evidence="3" id="KW-1185">Reference proteome</keyword>
<evidence type="ECO:0000256" key="1">
    <source>
        <dbReference type="SAM" id="MobiDB-lite"/>
    </source>
</evidence>